<dbReference type="Pfam" id="PF06585">
    <property type="entry name" value="JHBP"/>
    <property type="match status" value="1"/>
</dbReference>
<name>A0ABM4AM77_VANTA</name>
<dbReference type="PANTHER" id="PTHR11008">
    <property type="entry name" value="PROTEIN TAKEOUT-LIKE PROTEIN"/>
    <property type="match status" value="1"/>
</dbReference>
<dbReference type="SMART" id="SM00700">
    <property type="entry name" value="JHBP"/>
    <property type="match status" value="1"/>
</dbReference>
<proteinExistence type="predicted"/>
<dbReference type="Gene3D" id="3.15.10.30">
    <property type="entry name" value="Haemolymph juvenile hormone binding protein"/>
    <property type="match status" value="1"/>
</dbReference>
<dbReference type="InterPro" id="IPR038606">
    <property type="entry name" value="To_sf"/>
</dbReference>
<dbReference type="PANTHER" id="PTHR11008:SF32">
    <property type="entry name" value="CIRCADIAN CLOCK-CONTROLLED PROTEIN DAYWAKE-RELATED"/>
    <property type="match status" value="1"/>
</dbReference>
<accession>A0ABM4AM77</accession>
<sequence length="243" mass="27847">MKQFPVLQKPIFKSWVYIYIFFLTEGFEIPCLGTSSECLKQTLQVILPEFIHGIPELNITSLDPFEVDSLVLKLSGDIVIEFKEAYTKGLQKCIVDYVRQIEEEKFDVQFECNLISRGKYRSSGSLFTFPINGEGESTIKTRSLKIRSVLHLLSVTKADGKNYVQMKNIKTTYTFGGRVFYNMTNLIKGNPEMSRTILDFMNQNWQIVAEEFGSPIIEYCINSIMNNLTKLFNAVPLCNLLVT</sequence>
<reference evidence="2" key="1">
    <citation type="submission" date="2025-08" db="UniProtKB">
        <authorList>
            <consortium name="RefSeq"/>
        </authorList>
    </citation>
    <scope>IDENTIFICATION</scope>
    <source>
        <tissue evidence="2">Whole body</tissue>
    </source>
</reference>
<dbReference type="InterPro" id="IPR010562">
    <property type="entry name" value="Haemolymph_juvenile_hormone-bd"/>
</dbReference>
<evidence type="ECO:0000313" key="2">
    <source>
        <dbReference type="RefSeq" id="XP_064072392.1"/>
    </source>
</evidence>
<evidence type="ECO:0000313" key="1">
    <source>
        <dbReference type="Proteomes" id="UP001652626"/>
    </source>
</evidence>
<organism evidence="1 2">
    <name type="scientific">Vanessa tameamea</name>
    <name type="common">Kamehameha butterfly</name>
    <dbReference type="NCBI Taxonomy" id="334116"/>
    <lineage>
        <taxon>Eukaryota</taxon>
        <taxon>Metazoa</taxon>
        <taxon>Ecdysozoa</taxon>
        <taxon>Arthropoda</taxon>
        <taxon>Hexapoda</taxon>
        <taxon>Insecta</taxon>
        <taxon>Pterygota</taxon>
        <taxon>Neoptera</taxon>
        <taxon>Endopterygota</taxon>
        <taxon>Lepidoptera</taxon>
        <taxon>Glossata</taxon>
        <taxon>Ditrysia</taxon>
        <taxon>Papilionoidea</taxon>
        <taxon>Nymphalidae</taxon>
        <taxon>Nymphalinae</taxon>
        <taxon>Vanessa</taxon>
    </lineage>
</organism>
<dbReference type="RefSeq" id="XP_064072392.1">
    <property type="nucleotide sequence ID" value="XM_064216322.1"/>
</dbReference>
<protein>
    <submittedName>
        <fullName evidence="2">Circadian clock-controlled protein daywake-like</fullName>
    </submittedName>
</protein>
<keyword evidence="1" id="KW-1185">Reference proteome</keyword>
<dbReference type="Proteomes" id="UP001652626">
    <property type="component" value="Chromosome 11"/>
</dbReference>
<dbReference type="GeneID" id="135193518"/>
<gene>
    <name evidence="2" type="primary">LOC135193518</name>
</gene>